<evidence type="ECO:0000259" key="1">
    <source>
        <dbReference type="Pfam" id="PF00149"/>
    </source>
</evidence>
<name>A0A518CGT7_9PLAN</name>
<dbReference type="EMBL" id="CP036281">
    <property type="protein sequence ID" value="QDU78437.1"/>
    <property type="molecule type" value="Genomic_DNA"/>
</dbReference>
<dbReference type="EC" id="3.1.4.17" evidence="2"/>
<keyword evidence="2" id="KW-0378">Hydrolase</keyword>
<sequence length="325" mass="36719">MFRRDFLKTATLTSAGLMIPTSFSRLANADDEMKPAFRFVHLTDIHVQPEREGGAGMTKCLEAVEALDPKPDFILTGGDLIYDAGKDYERGNQLFKLYKQIVADHTGIPVHPCVGNHDVYGWSRREELDTMNPLFGKGLIRDHLELEKTYYAFDHNGWRFYVLDSIQPTVEKRYKYTAGLDEEQMAWLQSDLAAKPKETPAVVVTHIPVLTVTSMRKQPELLGEDFYISGGPGMFSNSLEMGRLFHNHNVKLALSGHLHEIDRIERGNVTYICDGAVCGGWWYGPNIDSGFEVQEGFGVVDIHTDGTFEHHYVDYGWEAKVQTKG</sequence>
<organism evidence="2 3">
    <name type="scientific">Polystyrenella longa</name>
    <dbReference type="NCBI Taxonomy" id="2528007"/>
    <lineage>
        <taxon>Bacteria</taxon>
        <taxon>Pseudomonadati</taxon>
        <taxon>Planctomycetota</taxon>
        <taxon>Planctomycetia</taxon>
        <taxon>Planctomycetales</taxon>
        <taxon>Planctomycetaceae</taxon>
        <taxon>Polystyrenella</taxon>
    </lineage>
</organism>
<dbReference type="PROSITE" id="PS51318">
    <property type="entry name" value="TAT"/>
    <property type="match status" value="1"/>
</dbReference>
<dbReference type="SUPFAM" id="SSF56300">
    <property type="entry name" value="Metallo-dependent phosphatases"/>
    <property type="match status" value="1"/>
</dbReference>
<keyword evidence="3" id="KW-1185">Reference proteome</keyword>
<gene>
    <name evidence="2" type="primary">cpdA_1</name>
    <name evidence="2" type="ORF">Pla110_01380</name>
</gene>
<protein>
    <submittedName>
        <fullName evidence="2">3',5'-cyclic adenosine monophosphate phosphodiesterase CpdA</fullName>
        <ecNumber evidence="2">3.1.4.17</ecNumber>
    </submittedName>
</protein>
<dbReference type="InterPro" id="IPR006311">
    <property type="entry name" value="TAT_signal"/>
</dbReference>
<dbReference type="AlphaFoldDB" id="A0A518CGT7"/>
<accession>A0A518CGT7</accession>
<dbReference type="OrthoDB" id="211986at2"/>
<dbReference type="Proteomes" id="UP000317178">
    <property type="component" value="Chromosome"/>
</dbReference>
<dbReference type="KEGG" id="plon:Pla110_01380"/>
<proteinExistence type="predicted"/>
<reference evidence="2 3" key="1">
    <citation type="submission" date="2019-02" db="EMBL/GenBank/DDBJ databases">
        <title>Deep-cultivation of Planctomycetes and their phenomic and genomic characterization uncovers novel biology.</title>
        <authorList>
            <person name="Wiegand S."/>
            <person name="Jogler M."/>
            <person name="Boedeker C."/>
            <person name="Pinto D."/>
            <person name="Vollmers J."/>
            <person name="Rivas-Marin E."/>
            <person name="Kohn T."/>
            <person name="Peeters S.H."/>
            <person name="Heuer A."/>
            <person name="Rast P."/>
            <person name="Oberbeckmann S."/>
            <person name="Bunk B."/>
            <person name="Jeske O."/>
            <person name="Meyerdierks A."/>
            <person name="Storesund J.E."/>
            <person name="Kallscheuer N."/>
            <person name="Luecker S."/>
            <person name="Lage O.M."/>
            <person name="Pohl T."/>
            <person name="Merkel B.J."/>
            <person name="Hornburger P."/>
            <person name="Mueller R.-W."/>
            <person name="Bruemmer F."/>
            <person name="Labrenz M."/>
            <person name="Spormann A.M."/>
            <person name="Op den Camp H."/>
            <person name="Overmann J."/>
            <person name="Amann R."/>
            <person name="Jetten M.S.M."/>
            <person name="Mascher T."/>
            <person name="Medema M.H."/>
            <person name="Devos D.P."/>
            <person name="Kaster A.-K."/>
            <person name="Ovreas L."/>
            <person name="Rohde M."/>
            <person name="Galperin M.Y."/>
            <person name="Jogler C."/>
        </authorList>
    </citation>
    <scope>NUCLEOTIDE SEQUENCE [LARGE SCALE GENOMIC DNA]</scope>
    <source>
        <strain evidence="2 3">Pla110</strain>
    </source>
</reference>
<dbReference type="InterPro" id="IPR051918">
    <property type="entry name" value="STPP_CPPED1"/>
</dbReference>
<dbReference type="InterPro" id="IPR004843">
    <property type="entry name" value="Calcineurin-like_PHP"/>
</dbReference>
<evidence type="ECO:0000313" key="2">
    <source>
        <dbReference type="EMBL" id="QDU78437.1"/>
    </source>
</evidence>
<dbReference type="RefSeq" id="WP_144992180.1">
    <property type="nucleotide sequence ID" value="NZ_CP036281.1"/>
</dbReference>
<feature type="domain" description="Calcineurin-like phosphoesterase" evidence="1">
    <location>
        <begin position="37"/>
        <end position="260"/>
    </location>
</feature>
<dbReference type="InterPro" id="IPR029052">
    <property type="entry name" value="Metallo-depent_PP-like"/>
</dbReference>
<dbReference type="Gene3D" id="3.60.21.10">
    <property type="match status" value="1"/>
</dbReference>
<evidence type="ECO:0000313" key="3">
    <source>
        <dbReference type="Proteomes" id="UP000317178"/>
    </source>
</evidence>
<dbReference type="PANTHER" id="PTHR43143">
    <property type="entry name" value="METALLOPHOSPHOESTERASE, CALCINEURIN SUPERFAMILY"/>
    <property type="match status" value="1"/>
</dbReference>
<dbReference type="Pfam" id="PF00149">
    <property type="entry name" value="Metallophos"/>
    <property type="match status" value="1"/>
</dbReference>
<dbReference type="GO" id="GO:0004114">
    <property type="term" value="F:3',5'-cyclic-nucleotide phosphodiesterase activity"/>
    <property type="evidence" value="ECO:0007669"/>
    <property type="project" value="UniProtKB-EC"/>
</dbReference>
<dbReference type="PANTHER" id="PTHR43143:SF1">
    <property type="entry name" value="SERINE_THREONINE-PROTEIN PHOSPHATASE CPPED1"/>
    <property type="match status" value="1"/>
</dbReference>